<evidence type="ECO:0000256" key="2">
    <source>
        <dbReference type="SAM" id="Phobius"/>
    </source>
</evidence>
<dbReference type="AlphaFoldDB" id="A0A6C0FC41"/>
<evidence type="ECO:0000313" key="3">
    <source>
        <dbReference type="EMBL" id="QHT37460.1"/>
    </source>
</evidence>
<name>A0A6C0FC41_9ZZZZ</name>
<keyword evidence="2" id="KW-1133">Transmembrane helix</keyword>
<sequence length="323" mass="36548">MNSVCNIQGKKFKFNKFKFLEIFNKKEGFIEGNTNDETMKDLETKFNGKLQAYGIIYDEYIKEKLVSDVDISTLLGQTAKYNNEDFYISRKGVMRKLTWGYQNHGCLAPSKNITAIQKTKLKIGIPLKKTIKGGQTFYEKCTDSHIDNTGKVISDEINGETAWLDDLGTKYKFKQGDSRDNSCPNGIEESINSITYSMIKSGEELGPTDECIRQSLTKQGELNKLNNELVAIASKMKSLINSVQVESKQDDTKISQQAKSLDEIIKDLNSDREKIKNLKKELFSLDGNVRDNKFLVDASNMQYVGWGVSLITVLVLGLYTMKK</sequence>
<proteinExistence type="predicted"/>
<feature type="coiled-coil region" evidence="1">
    <location>
        <begin position="222"/>
        <end position="281"/>
    </location>
</feature>
<organism evidence="3">
    <name type="scientific">viral metagenome</name>
    <dbReference type="NCBI Taxonomy" id="1070528"/>
    <lineage>
        <taxon>unclassified sequences</taxon>
        <taxon>metagenomes</taxon>
        <taxon>organismal metagenomes</taxon>
    </lineage>
</organism>
<accession>A0A6C0FC41</accession>
<dbReference type="EMBL" id="MN738797">
    <property type="protein sequence ID" value="QHT37460.1"/>
    <property type="molecule type" value="Genomic_DNA"/>
</dbReference>
<keyword evidence="2" id="KW-0812">Transmembrane</keyword>
<reference evidence="3" key="1">
    <citation type="journal article" date="2020" name="Nature">
        <title>Giant virus diversity and host interactions through global metagenomics.</title>
        <authorList>
            <person name="Schulz F."/>
            <person name="Roux S."/>
            <person name="Paez-Espino D."/>
            <person name="Jungbluth S."/>
            <person name="Walsh D.A."/>
            <person name="Denef V.J."/>
            <person name="McMahon K.D."/>
            <person name="Konstantinidis K.T."/>
            <person name="Eloe-Fadrosh E.A."/>
            <person name="Kyrpides N.C."/>
            <person name="Woyke T."/>
        </authorList>
    </citation>
    <scope>NUCLEOTIDE SEQUENCE</scope>
    <source>
        <strain evidence="3">GVMAG-S-ERX555997-44</strain>
    </source>
</reference>
<keyword evidence="2" id="KW-0472">Membrane</keyword>
<protein>
    <submittedName>
        <fullName evidence="3">Uncharacterized protein</fullName>
    </submittedName>
</protein>
<feature type="transmembrane region" description="Helical" evidence="2">
    <location>
        <begin position="303"/>
        <end position="321"/>
    </location>
</feature>
<evidence type="ECO:0000256" key="1">
    <source>
        <dbReference type="SAM" id="Coils"/>
    </source>
</evidence>
<keyword evidence="1" id="KW-0175">Coiled coil</keyword>